<dbReference type="Proteomes" id="UP000094849">
    <property type="component" value="Unassembled WGS sequence"/>
</dbReference>
<reference evidence="1 2" key="1">
    <citation type="submission" date="2016-03" db="EMBL/GenBank/DDBJ databases">
        <title>Chemosynthetic sulphur-oxidizing symbionts of marine invertebrate animals are capable of nitrogen fixation.</title>
        <authorList>
            <person name="Petersen J.M."/>
            <person name="Kemper A."/>
            <person name="Gruber-Vodicka H."/>
            <person name="Cardini U."/>
            <person name="Geest Mvander."/>
            <person name="Kleiner M."/>
            <person name="Bulgheresi S."/>
            <person name="Fussmann M."/>
            <person name="Herbold C."/>
            <person name="Seah B.K.B."/>
            <person name="Antony C.Paul."/>
            <person name="Liu D."/>
            <person name="Belitz A."/>
            <person name="Weber M."/>
        </authorList>
    </citation>
    <scope>NUCLEOTIDE SEQUENCE [LARGE SCALE GENOMIC DNA]</scope>
    <source>
        <strain evidence="1">G_D</strain>
    </source>
</reference>
<proteinExistence type="predicted"/>
<dbReference type="AlphaFoldDB" id="A0A1E2URG0"/>
<keyword evidence="2" id="KW-1185">Reference proteome</keyword>
<sequence>MKTAENQKTETLEINTQKTFKGITHFDDEYSLKGTTFLEEFLVMEDMILIRATTSYKEKYFYKEGNLKGKTLIRGILVENGKVFLKGTTYIRDGAPKEGETLIRLSDFKRDYPLEEVDLLGLKRCLR</sequence>
<name>A0A1E2URG0_9GAMM</name>
<gene>
    <name evidence="1" type="ORF">A3196_10085</name>
</gene>
<accession>A0A1E2URG0</accession>
<protein>
    <submittedName>
        <fullName evidence="1">Uncharacterized protein</fullName>
    </submittedName>
</protein>
<dbReference type="STRING" id="1818881.A3196_10085"/>
<dbReference type="EMBL" id="LVJZ01000003">
    <property type="protein sequence ID" value="ODB97084.1"/>
    <property type="molecule type" value="Genomic_DNA"/>
</dbReference>
<comment type="caution">
    <text evidence="1">The sequence shown here is derived from an EMBL/GenBank/DDBJ whole genome shotgun (WGS) entry which is preliminary data.</text>
</comment>
<evidence type="ECO:0000313" key="1">
    <source>
        <dbReference type="EMBL" id="ODB97084.1"/>
    </source>
</evidence>
<evidence type="ECO:0000313" key="2">
    <source>
        <dbReference type="Proteomes" id="UP000094849"/>
    </source>
</evidence>
<organism evidence="1 2">
    <name type="scientific">Candidatus Thiodiazotropha endoloripes</name>
    <dbReference type="NCBI Taxonomy" id="1818881"/>
    <lineage>
        <taxon>Bacteria</taxon>
        <taxon>Pseudomonadati</taxon>
        <taxon>Pseudomonadota</taxon>
        <taxon>Gammaproteobacteria</taxon>
        <taxon>Chromatiales</taxon>
        <taxon>Sedimenticolaceae</taxon>
        <taxon>Candidatus Thiodiazotropha</taxon>
    </lineage>
</organism>
<dbReference type="RefSeq" id="WP_069024431.1">
    <property type="nucleotide sequence ID" value="NZ_LVJZ01000003.1"/>
</dbReference>